<sequence length="114" mass="12653">MEVLCVLILLSTSYWYFKTAPAGTPMALRLISSAHGACALLLFSLALVIGFGGWHREVNGQLFAWLQLLPLALIASSFWSFRGPRALHWLQLLNVPATLWLALIDSMLVSGKWL</sequence>
<evidence type="ECO:0000256" key="1">
    <source>
        <dbReference type="SAM" id="Phobius"/>
    </source>
</evidence>
<keyword evidence="1" id="KW-1133">Transmembrane helix</keyword>
<dbReference type="AlphaFoldDB" id="A0AAW6P233"/>
<organism evidence="2 3">
    <name type="scientific">Pseudomonas citronellolis</name>
    <dbReference type="NCBI Taxonomy" id="53408"/>
    <lineage>
        <taxon>Bacteria</taxon>
        <taxon>Pseudomonadati</taxon>
        <taxon>Pseudomonadota</taxon>
        <taxon>Gammaproteobacteria</taxon>
        <taxon>Pseudomonadales</taxon>
        <taxon>Pseudomonadaceae</taxon>
        <taxon>Pseudomonas</taxon>
    </lineage>
</organism>
<comment type="caution">
    <text evidence="2">The sequence shown here is derived from an EMBL/GenBank/DDBJ whole genome shotgun (WGS) entry which is preliminary data.</text>
</comment>
<proteinExistence type="predicted"/>
<protein>
    <recommendedName>
        <fullName evidence="4">DUF3325 domain-containing protein</fullName>
    </recommendedName>
</protein>
<feature type="transmembrane region" description="Helical" evidence="1">
    <location>
        <begin position="62"/>
        <end position="81"/>
    </location>
</feature>
<evidence type="ECO:0008006" key="4">
    <source>
        <dbReference type="Google" id="ProtNLM"/>
    </source>
</evidence>
<dbReference type="Proteomes" id="UP001220662">
    <property type="component" value="Unassembled WGS sequence"/>
</dbReference>
<name>A0AAW6P233_9PSED</name>
<gene>
    <name evidence="2" type="ORF">P3W55_08325</name>
</gene>
<keyword evidence="1" id="KW-0812">Transmembrane</keyword>
<dbReference type="RefSeq" id="WP_276214215.1">
    <property type="nucleotide sequence ID" value="NZ_JARJLR010000157.1"/>
</dbReference>
<feature type="transmembrane region" description="Helical" evidence="1">
    <location>
        <begin position="29"/>
        <end position="50"/>
    </location>
</feature>
<dbReference type="EMBL" id="JARJLR010000157">
    <property type="protein sequence ID" value="MDF3841716.1"/>
    <property type="molecule type" value="Genomic_DNA"/>
</dbReference>
<feature type="transmembrane region" description="Helical" evidence="1">
    <location>
        <begin position="87"/>
        <end position="109"/>
    </location>
</feature>
<evidence type="ECO:0000313" key="2">
    <source>
        <dbReference type="EMBL" id="MDF3841716.1"/>
    </source>
</evidence>
<evidence type="ECO:0000313" key="3">
    <source>
        <dbReference type="Proteomes" id="UP001220662"/>
    </source>
</evidence>
<reference evidence="2" key="1">
    <citation type="submission" date="2023-03" db="EMBL/GenBank/DDBJ databases">
        <title>Draft assemblies of triclosan tolerant bacteria isolated from returned activated sludge.</title>
        <authorList>
            <person name="Van Hamelsveld S."/>
        </authorList>
    </citation>
    <scope>NUCLEOTIDE SEQUENCE</scope>
    <source>
        <strain evidence="2">GW210015_S63</strain>
    </source>
</reference>
<accession>A0AAW6P233</accession>
<keyword evidence="1" id="KW-0472">Membrane</keyword>